<feature type="region of interest" description="Disordered" evidence="1">
    <location>
        <begin position="58"/>
        <end position="83"/>
    </location>
</feature>
<feature type="compositionally biased region" description="Basic and acidic residues" evidence="1">
    <location>
        <begin position="74"/>
        <end position="83"/>
    </location>
</feature>
<comment type="caution">
    <text evidence="2">The sequence shown here is derived from an EMBL/GenBank/DDBJ whole genome shotgun (WGS) entry which is preliminary data.</text>
</comment>
<protein>
    <recommendedName>
        <fullName evidence="4">DUF4283 domain-containing protein</fullName>
    </recommendedName>
</protein>
<evidence type="ECO:0000313" key="2">
    <source>
        <dbReference type="EMBL" id="KAK8480277.1"/>
    </source>
</evidence>
<evidence type="ECO:0008006" key="4">
    <source>
        <dbReference type="Google" id="ProtNLM"/>
    </source>
</evidence>
<accession>A0ABR1ZIV4</accession>
<feature type="compositionally biased region" description="Basic and acidic residues" evidence="1">
    <location>
        <begin position="58"/>
        <end position="67"/>
    </location>
</feature>
<evidence type="ECO:0000256" key="1">
    <source>
        <dbReference type="SAM" id="MobiDB-lite"/>
    </source>
</evidence>
<dbReference type="EMBL" id="JBBPBM010002078">
    <property type="protein sequence ID" value="KAK8480277.1"/>
    <property type="molecule type" value="Genomic_DNA"/>
</dbReference>
<reference evidence="2 3" key="1">
    <citation type="journal article" date="2024" name="G3 (Bethesda)">
        <title>Genome assembly of Hibiscus sabdariffa L. provides insights into metabolisms of medicinal natural products.</title>
        <authorList>
            <person name="Kim T."/>
        </authorList>
    </citation>
    <scope>NUCLEOTIDE SEQUENCE [LARGE SCALE GENOMIC DNA]</scope>
    <source>
        <strain evidence="2">TK-2024</strain>
        <tissue evidence="2">Old leaves</tissue>
    </source>
</reference>
<name>A0ABR1ZIV4_9ROSI</name>
<dbReference type="Proteomes" id="UP001472677">
    <property type="component" value="Unassembled WGS sequence"/>
</dbReference>
<proteinExistence type="predicted"/>
<keyword evidence="3" id="KW-1185">Reference proteome</keyword>
<gene>
    <name evidence="2" type="ORF">V6N12_017854</name>
</gene>
<evidence type="ECO:0000313" key="3">
    <source>
        <dbReference type="Proteomes" id="UP001472677"/>
    </source>
</evidence>
<organism evidence="2 3">
    <name type="scientific">Hibiscus sabdariffa</name>
    <name type="common">roselle</name>
    <dbReference type="NCBI Taxonomy" id="183260"/>
    <lineage>
        <taxon>Eukaryota</taxon>
        <taxon>Viridiplantae</taxon>
        <taxon>Streptophyta</taxon>
        <taxon>Embryophyta</taxon>
        <taxon>Tracheophyta</taxon>
        <taxon>Spermatophyta</taxon>
        <taxon>Magnoliopsida</taxon>
        <taxon>eudicotyledons</taxon>
        <taxon>Gunneridae</taxon>
        <taxon>Pentapetalae</taxon>
        <taxon>rosids</taxon>
        <taxon>malvids</taxon>
        <taxon>Malvales</taxon>
        <taxon>Malvaceae</taxon>
        <taxon>Malvoideae</taxon>
        <taxon>Hibiscus</taxon>
    </lineage>
</organism>
<sequence>MVTKTEALWVRDRLRGQWIYGLRIRVFLARREPQNQFWRRKRGGADVDVSVPKAERVDPLGRQRAPKEATMVTKDADSPKPQDRVRRIDGVESVANLDVLGRCLIGWCRHPISNSELAAALQAETIVRVRVMRISGSSILLIFDNVEIRRGALLYKWRKRLLCLPLLRMDECFLRLRLWSEIEERLELRIKDKIFPIRIVEADPFLRGPRQCCDCQCQGSDSAREHELQGTNGVERDIHDAVDRVVDSVQAPLILIEVSDGALADGLIREEEVMADVALAARSQGPVDGVSWRGNALWEVYMVAPPSPLPVLDTNLDLISVPIVEEGMIEGLVSNADGPVVEGSKIEIIHIKGSRRKVRLLEDVIQSVQPLVEKESITKGSKGRGQLRKYNGSSGVADISLSDSDLCNHKEVLLKEATSTVDFGKLLRAQTIGREDVIVQDITGILGNS</sequence>